<feature type="region of interest" description="Disordered" evidence="14">
    <location>
        <begin position="226"/>
        <end position="302"/>
    </location>
</feature>
<feature type="compositionally biased region" description="Polar residues" evidence="14">
    <location>
        <begin position="81"/>
        <end position="99"/>
    </location>
</feature>
<feature type="region of interest" description="Disordered" evidence="14">
    <location>
        <begin position="451"/>
        <end position="483"/>
    </location>
</feature>
<feature type="domain" description="UBZ4-type" evidence="15">
    <location>
        <begin position="108"/>
        <end position="138"/>
    </location>
</feature>
<dbReference type="PROSITE" id="PS51908">
    <property type="entry name" value="ZF_UBZ4"/>
    <property type="match status" value="1"/>
</dbReference>
<reference evidence="16 17" key="1">
    <citation type="submission" date="2024-01" db="EMBL/GenBank/DDBJ databases">
        <authorList>
            <person name="Alioto T."/>
            <person name="Alioto T."/>
            <person name="Gomez Garrido J."/>
        </authorList>
    </citation>
    <scope>NUCLEOTIDE SEQUENCE [LARGE SCALE GENOMIC DNA]</scope>
</reference>
<dbReference type="SMART" id="SM00849">
    <property type="entry name" value="Lactamase_B"/>
    <property type="match status" value="1"/>
</dbReference>
<dbReference type="EC" id="3.5.2.6" evidence="4"/>
<dbReference type="InterPro" id="IPR011084">
    <property type="entry name" value="DRMBL"/>
</dbReference>
<dbReference type="AlphaFoldDB" id="A0AAV1NB47"/>
<keyword evidence="8" id="KW-0862">Zinc</keyword>
<evidence type="ECO:0000256" key="3">
    <source>
        <dbReference type="ARBA" id="ARBA00010304"/>
    </source>
</evidence>
<feature type="compositionally biased region" description="Low complexity" evidence="14">
    <location>
        <begin position="546"/>
        <end position="561"/>
    </location>
</feature>
<comment type="similarity">
    <text evidence="3">Belongs to the DNA repair metallo-beta-lactamase (DRMBL) family.</text>
</comment>
<dbReference type="GO" id="GO:0035312">
    <property type="term" value="F:5'-3' DNA exonuclease activity"/>
    <property type="evidence" value="ECO:0007669"/>
    <property type="project" value="TreeGrafter"/>
</dbReference>
<keyword evidence="17" id="KW-1185">Reference proteome</keyword>
<evidence type="ECO:0000256" key="1">
    <source>
        <dbReference type="ARBA" id="ARBA00001526"/>
    </source>
</evidence>
<feature type="compositionally biased region" description="Polar residues" evidence="14">
    <location>
        <begin position="180"/>
        <end position="190"/>
    </location>
</feature>
<evidence type="ECO:0000256" key="13">
    <source>
        <dbReference type="PROSITE-ProRule" id="PRU01256"/>
    </source>
</evidence>
<dbReference type="PROSITE" id="PS00028">
    <property type="entry name" value="ZINC_FINGER_C2H2_1"/>
    <property type="match status" value="1"/>
</dbReference>
<feature type="compositionally biased region" description="Polar residues" evidence="14">
    <location>
        <begin position="513"/>
        <end position="526"/>
    </location>
</feature>
<dbReference type="InterPro" id="IPR006642">
    <property type="entry name" value="Rad18_UBZ4"/>
</dbReference>
<dbReference type="GO" id="GO:0008800">
    <property type="term" value="F:beta-lactamase activity"/>
    <property type="evidence" value="ECO:0007669"/>
    <property type="project" value="UniProtKB-EC"/>
</dbReference>
<dbReference type="GO" id="GO:0005634">
    <property type="term" value="C:nucleus"/>
    <property type="evidence" value="ECO:0007669"/>
    <property type="project" value="UniProtKB-SubCell"/>
</dbReference>
<dbReference type="GO" id="GO:0036297">
    <property type="term" value="P:interstrand cross-link repair"/>
    <property type="evidence" value="ECO:0007669"/>
    <property type="project" value="TreeGrafter"/>
</dbReference>
<feature type="compositionally biased region" description="Low complexity" evidence="14">
    <location>
        <begin position="261"/>
        <end position="284"/>
    </location>
</feature>
<feature type="region of interest" description="Disordered" evidence="14">
    <location>
        <begin position="509"/>
        <end position="585"/>
    </location>
</feature>
<proteinExistence type="inferred from homology"/>
<comment type="caution">
    <text evidence="16">The sequence shown here is derived from an EMBL/GenBank/DDBJ whole genome shotgun (WGS) entry which is preliminary data.</text>
</comment>
<accession>A0AAV1NB47</accession>
<dbReference type="PANTHER" id="PTHR23240">
    <property type="entry name" value="DNA CROSS-LINK REPAIR PROTEIN PSO2/SNM1-RELATED"/>
    <property type="match status" value="1"/>
</dbReference>
<feature type="compositionally biased region" description="Low complexity" evidence="14">
    <location>
        <begin position="456"/>
        <end position="475"/>
    </location>
</feature>
<dbReference type="FunFam" id="3.40.50.12650:FF:000001">
    <property type="entry name" value="DNA cross-link repair 1A"/>
    <property type="match status" value="1"/>
</dbReference>
<feature type="compositionally biased region" description="Basic and acidic residues" evidence="14">
    <location>
        <begin position="1"/>
        <end position="19"/>
    </location>
</feature>
<evidence type="ECO:0000256" key="9">
    <source>
        <dbReference type="ARBA" id="ARBA00023204"/>
    </source>
</evidence>
<dbReference type="InterPro" id="IPR013087">
    <property type="entry name" value="Znf_C2H2_type"/>
</dbReference>
<evidence type="ECO:0000256" key="7">
    <source>
        <dbReference type="ARBA" id="ARBA00022771"/>
    </source>
</evidence>
<evidence type="ECO:0000256" key="11">
    <source>
        <dbReference type="ARBA" id="ARBA00069609"/>
    </source>
</evidence>
<evidence type="ECO:0000259" key="15">
    <source>
        <dbReference type="PROSITE" id="PS51908"/>
    </source>
</evidence>
<evidence type="ECO:0000256" key="14">
    <source>
        <dbReference type="SAM" id="MobiDB-lite"/>
    </source>
</evidence>
<keyword evidence="7 13" id="KW-0863">Zinc-finger</keyword>
<gene>
    <name evidence="16" type="ORF">FSCOSCO3_A028797</name>
</gene>
<comment type="catalytic activity">
    <reaction evidence="1">
        <text>a beta-lactam + H2O = a substituted beta-amino acid</text>
        <dbReference type="Rhea" id="RHEA:20401"/>
        <dbReference type="ChEBI" id="CHEBI:15377"/>
        <dbReference type="ChEBI" id="CHEBI:35627"/>
        <dbReference type="ChEBI" id="CHEBI:140347"/>
        <dbReference type="EC" id="3.5.2.6"/>
    </reaction>
</comment>
<feature type="compositionally biased region" description="Basic residues" evidence="14">
    <location>
        <begin position="34"/>
        <end position="45"/>
    </location>
</feature>
<evidence type="ECO:0000256" key="2">
    <source>
        <dbReference type="ARBA" id="ARBA00004123"/>
    </source>
</evidence>
<evidence type="ECO:0000313" key="17">
    <source>
        <dbReference type="Proteomes" id="UP001314229"/>
    </source>
</evidence>
<dbReference type="FunFam" id="3.60.15.10:FF:000010">
    <property type="entry name" value="DNA cross-link repair 1A"/>
    <property type="match status" value="1"/>
</dbReference>
<protein>
    <recommendedName>
        <fullName evidence="11">DNA cross-link repair 1A protein</fullName>
        <ecNumber evidence="4">3.5.2.6</ecNumber>
    </recommendedName>
    <alternativeName>
        <fullName evidence="12">SNM1 homolog A</fullName>
    </alternativeName>
</protein>
<dbReference type="Gene3D" id="3.40.50.12650">
    <property type="match status" value="1"/>
</dbReference>
<keyword evidence="9 13" id="KW-0234">DNA repair</keyword>
<evidence type="ECO:0000256" key="10">
    <source>
        <dbReference type="ARBA" id="ARBA00023242"/>
    </source>
</evidence>
<dbReference type="EMBL" id="CAWUFR010000026">
    <property type="protein sequence ID" value="CAK6956625.1"/>
    <property type="molecule type" value="Genomic_DNA"/>
</dbReference>
<sequence>MSQKDHSEKDIWEYKPLEKKQKRRESPSVTGAVAKRRCTSRKTSKRNIPSSVKSPGSDVKVKAADSGDVSSAHVDKEEHTSSVTPSTSSQNHDTLTRDLNTAEGPSSGHFCPICQMPFSILLVQSQRWHVAECLDTPRDTCKECPAGLRCSSTIPNHYKKFNHTLLAHSRANSDTGFLSLSQQAGTSGEPNLSCLPGLKDSEVDDSALETSQDSAFSISALSNHSASSLTDHTGTPPSKRTNGLLLLRSPGPEVFKKKKGWSSSTKGQKSISSSQESKTELSSTPLKAESGGQACDGFVRSEPSPDNIEAISYSPLSEFPAETEVINSGPRKALFDNDASENDNDDSMLLFSDKFSSEDELFTEFIDNLESNKVLVALSNTQLEPITSLAASNQLAASSVAENRADSTGEFEISPCKSSIQSPQSIVLERLRETLLSSDNLHSNNFTDSIIQSEHPQSGSPQVPSSQTSVVPRSQNMAPQKCQSKAGQASCMKQMDIGVFFGLKPLKEKAKENNSGPSELNGTSSAAPGENSGQRRRDRQRKTDTTADTSKSTVTVTSSDATDAHREAGRGGNRGWRRRWNRGKGDGEVGDLPRCPFYKKIPGTKFVIDAFQYGVIEGITAYFLTHFHSDHYGGLTKKCTNPIYCNRITGNLVKSKLRVAEQYVHILPMNTQVTVEGVTVILLEANHCPGAAMLLFFLPDGQTVLHTGDFRADSSMEMYPELLSCRVQTLYLDTTYCSPEYTFPKQQEVINFAASTAFELVTLHPRTLVVCGSYSVGKEKVFLALAEVLGSKVCLSRDKYNTMCCLESEQVKQRITTDWKAAQVHVLPMMQLSFKKLQDHLARFTGQYDQLVAFKPTGWTFSQQVESVQDIQPQRSGNISIYGIPYSEHSSFLELKRFVQWLQPLKIIPTVNNGSWPSRKAMEKCFSEWLMETKAKL</sequence>
<dbReference type="GO" id="GO:0006303">
    <property type="term" value="P:double-strand break repair via nonhomologous end joining"/>
    <property type="evidence" value="ECO:0007669"/>
    <property type="project" value="TreeGrafter"/>
</dbReference>
<organism evidence="16 17">
    <name type="scientific">Scomber scombrus</name>
    <name type="common">Atlantic mackerel</name>
    <name type="synonym">Scomber vernalis</name>
    <dbReference type="NCBI Taxonomy" id="13677"/>
    <lineage>
        <taxon>Eukaryota</taxon>
        <taxon>Metazoa</taxon>
        <taxon>Chordata</taxon>
        <taxon>Craniata</taxon>
        <taxon>Vertebrata</taxon>
        <taxon>Euteleostomi</taxon>
        <taxon>Actinopterygii</taxon>
        <taxon>Neopterygii</taxon>
        <taxon>Teleostei</taxon>
        <taxon>Neoteleostei</taxon>
        <taxon>Acanthomorphata</taxon>
        <taxon>Pelagiaria</taxon>
        <taxon>Scombriformes</taxon>
        <taxon>Scombridae</taxon>
        <taxon>Scomber</taxon>
    </lineage>
</organism>
<evidence type="ECO:0000256" key="8">
    <source>
        <dbReference type="ARBA" id="ARBA00022833"/>
    </source>
</evidence>
<feature type="compositionally biased region" description="Polar residues" evidence="14">
    <location>
        <begin position="230"/>
        <end position="241"/>
    </location>
</feature>
<dbReference type="Pfam" id="PF07522">
    <property type="entry name" value="DRMBL"/>
    <property type="match status" value="1"/>
</dbReference>
<name>A0AAV1NB47_SCOSC</name>
<evidence type="ECO:0000256" key="5">
    <source>
        <dbReference type="ARBA" id="ARBA00022723"/>
    </source>
</evidence>
<dbReference type="GO" id="GO:0008270">
    <property type="term" value="F:zinc ion binding"/>
    <property type="evidence" value="ECO:0007669"/>
    <property type="project" value="UniProtKB-KW"/>
</dbReference>
<dbReference type="SUPFAM" id="SSF56281">
    <property type="entry name" value="Metallo-hydrolase/oxidoreductase"/>
    <property type="match status" value="1"/>
</dbReference>
<evidence type="ECO:0000256" key="6">
    <source>
        <dbReference type="ARBA" id="ARBA00022763"/>
    </source>
</evidence>
<keyword evidence="10" id="KW-0539">Nucleus</keyword>
<dbReference type="Proteomes" id="UP001314229">
    <property type="component" value="Unassembled WGS sequence"/>
</dbReference>
<evidence type="ECO:0000256" key="12">
    <source>
        <dbReference type="ARBA" id="ARBA00078423"/>
    </source>
</evidence>
<keyword evidence="5" id="KW-0479">Metal-binding</keyword>
<dbReference type="GO" id="GO:0003684">
    <property type="term" value="F:damaged DNA binding"/>
    <property type="evidence" value="ECO:0007669"/>
    <property type="project" value="TreeGrafter"/>
</dbReference>
<feature type="region of interest" description="Disordered" evidence="14">
    <location>
        <begin position="180"/>
        <end position="199"/>
    </location>
</feature>
<comment type="subcellular location">
    <subcellularLocation>
        <location evidence="2">Nucleus</location>
    </subcellularLocation>
</comment>
<dbReference type="InterPro" id="IPR036866">
    <property type="entry name" value="RibonucZ/Hydroxyglut_hydro"/>
</dbReference>
<dbReference type="Gene3D" id="3.60.15.10">
    <property type="entry name" value="Ribonuclease Z/Hydroxyacylglutathione hydrolase-like"/>
    <property type="match status" value="1"/>
</dbReference>
<dbReference type="PANTHER" id="PTHR23240:SF6">
    <property type="entry name" value="DNA CROSS-LINK REPAIR 1A PROTEIN"/>
    <property type="match status" value="1"/>
</dbReference>
<keyword evidence="6 13" id="KW-0227">DNA damage</keyword>
<feature type="region of interest" description="Disordered" evidence="14">
    <location>
        <begin position="1"/>
        <end position="102"/>
    </location>
</feature>
<evidence type="ECO:0000313" key="16">
    <source>
        <dbReference type="EMBL" id="CAK6956625.1"/>
    </source>
</evidence>
<evidence type="ECO:0000256" key="4">
    <source>
        <dbReference type="ARBA" id="ARBA00012865"/>
    </source>
</evidence>
<dbReference type="InterPro" id="IPR001279">
    <property type="entry name" value="Metallo-B-lactamas"/>
</dbReference>